<accession>A0A6V7FJN9</accession>
<protein>
    <submittedName>
        <fullName evidence="1">Uncharacterized protein</fullName>
    </submittedName>
</protein>
<dbReference type="EMBL" id="LR828258">
    <property type="protein sequence ID" value="CAD0363884.1"/>
    <property type="molecule type" value="Genomic_DNA"/>
</dbReference>
<reference evidence="1 2" key="1">
    <citation type="submission" date="2020-07" db="EMBL/GenBank/DDBJ databases">
        <authorList>
            <person name="Pothier F. J."/>
        </authorList>
    </citation>
    <scope>NUCLEOTIDE SEQUENCE [LARGE SCALE GENOMIC DNA]</scope>
    <source>
        <strain evidence="1 2">CFBP 498</strain>
        <plasmid evidence="1 2">CFBP498_p224</plasmid>
    </source>
</reference>
<keyword evidence="1" id="KW-0614">Plasmid</keyword>
<evidence type="ECO:0000313" key="1">
    <source>
        <dbReference type="EMBL" id="CAD0363882.1"/>
    </source>
</evidence>
<geneLocation type="plasmid" evidence="1 2">
    <name>CFBP498_p224</name>
</geneLocation>
<dbReference type="AlphaFoldDB" id="A0A6V7FJN9"/>
<evidence type="ECO:0000313" key="2">
    <source>
        <dbReference type="Proteomes" id="UP000515406"/>
    </source>
</evidence>
<organism evidence="1 2">
    <name type="scientific">Xanthomonas hortorum pv. vitians</name>
    <dbReference type="NCBI Taxonomy" id="83224"/>
    <lineage>
        <taxon>Bacteria</taxon>
        <taxon>Pseudomonadati</taxon>
        <taxon>Pseudomonadota</taxon>
        <taxon>Gammaproteobacteria</taxon>
        <taxon>Lysobacterales</taxon>
        <taxon>Lysobacteraceae</taxon>
        <taxon>Xanthomonas</taxon>
    </lineage>
</organism>
<gene>
    <name evidence="1" type="ORF">CFBP498_49690</name>
</gene>
<keyword evidence="2" id="KW-1185">Reference proteome</keyword>
<dbReference type="EMBL" id="LR828258">
    <property type="protein sequence ID" value="CAD0363882.1"/>
    <property type="molecule type" value="Genomic_DNA"/>
</dbReference>
<name>A0A6V7FJN9_9XANT</name>
<proteinExistence type="predicted"/>
<dbReference type="Proteomes" id="UP000515406">
    <property type="component" value="Plasmid CFBP498_p224"/>
</dbReference>
<sequence length="101" mass="10903">MATIKAVRADWGVVTRWCECAGRCVLSDGRTGSGALPLRHDQRAAKKATLGLDYILGRRDPRKPMLAVQVARVLDHVARRAGVKVRLTGHSARVGSGVEMA</sequence>